<feature type="compositionally biased region" description="Acidic residues" evidence="2">
    <location>
        <begin position="1183"/>
        <end position="1202"/>
    </location>
</feature>
<dbReference type="EMBL" id="LGRX02019509">
    <property type="protein sequence ID" value="KAK3258472.1"/>
    <property type="molecule type" value="Genomic_DNA"/>
</dbReference>
<feature type="region of interest" description="Disordered" evidence="2">
    <location>
        <begin position="1159"/>
        <end position="1236"/>
    </location>
</feature>
<feature type="compositionally biased region" description="Basic and acidic residues" evidence="2">
    <location>
        <begin position="1252"/>
        <end position="1274"/>
    </location>
</feature>
<feature type="region of interest" description="Disordered" evidence="2">
    <location>
        <begin position="1248"/>
        <end position="1298"/>
    </location>
</feature>
<name>A0AAE0FEN4_9CHLO</name>
<feature type="compositionally biased region" description="Basic and acidic residues" evidence="2">
    <location>
        <begin position="1282"/>
        <end position="1298"/>
    </location>
</feature>
<feature type="region of interest" description="Disordered" evidence="2">
    <location>
        <begin position="963"/>
        <end position="1018"/>
    </location>
</feature>
<feature type="compositionally biased region" description="Acidic residues" evidence="2">
    <location>
        <begin position="1213"/>
        <end position="1224"/>
    </location>
</feature>
<dbReference type="Proteomes" id="UP001190700">
    <property type="component" value="Unassembled WGS sequence"/>
</dbReference>
<feature type="region of interest" description="Disordered" evidence="2">
    <location>
        <begin position="650"/>
        <end position="695"/>
    </location>
</feature>
<protein>
    <submittedName>
        <fullName evidence="3">Uncharacterized protein</fullName>
    </submittedName>
</protein>
<keyword evidence="4" id="KW-1185">Reference proteome</keyword>
<feature type="coiled-coil region" evidence="1">
    <location>
        <begin position="449"/>
        <end position="477"/>
    </location>
</feature>
<proteinExistence type="predicted"/>
<feature type="region of interest" description="Disordered" evidence="2">
    <location>
        <begin position="715"/>
        <end position="754"/>
    </location>
</feature>
<evidence type="ECO:0000256" key="1">
    <source>
        <dbReference type="SAM" id="Coils"/>
    </source>
</evidence>
<feature type="compositionally biased region" description="Pro residues" evidence="2">
    <location>
        <begin position="655"/>
        <end position="664"/>
    </location>
</feature>
<reference evidence="3 4" key="1">
    <citation type="journal article" date="2015" name="Genome Biol. Evol.">
        <title>Comparative Genomics of a Bacterivorous Green Alga Reveals Evolutionary Causalities and Consequences of Phago-Mixotrophic Mode of Nutrition.</title>
        <authorList>
            <person name="Burns J.A."/>
            <person name="Paasch A."/>
            <person name="Narechania A."/>
            <person name="Kim E."/>
        </authorList>
    </citation>
    <scope>NUCLEOTIDE SEQUENCE [LARGE SCALE GENOMIC DNA]</scope>
    <source>
        <strain evidence="3 4">PLY_AMNH</strain>
    </source>
</reference>
<comment type="caution">
    <text evidence="3">The sequence shown here is derived from an EMBL/GenBank/DDBJ whole genome shotgun (WGS) entry which is preliminary data.</text>
</comment>
<feature type="compositionally biased region" description="Basic and acidic residues" evidence="2">
    <location>
        <begin position="867"/>
        <end position="886"/>
    </location>
</feature>
<evidence type="ECO:0000313" key="3">
    <source>
        <dbReference type="EMBL" id="KAK3258472.1"/>
    </source>
</evidence>
<feature type="region of interest" description="Disordered" evidence="2">
    <location>
        <begin position="1701"/>
        <end position="1728"/>
    </location>
</feature>
<feature type="non-terminal residue" evidence="3">
    <location>
        <position position="1"/>
    </location>
</feature>
<gene>
    <name evidence="3" type="ORF">CYMTET_32482</name>
</gene>
<sequence length="1728" mass="190217">ASDSDTDLEAAAARRAADLVKVLSDLGGSMVQGAVADEDAVSTHSPTMAITTGLARADLPDSTLYSAPVGTGDGSLNAVQFPESIGLALASAAAAARRRRLLQESIALDGDYEDALYEEGDLLPPQEISMQVLTTTSEMHTSNTSAPGYAASGAAAVESASGVQQVVLGAAGEELEVSNLEEAIEIVMQLKDGQAESRRRRLLSGDPTGRLECRFWSPEKDGYDSEGCVTLPNPAPAGAQLRWRTKNMSSIADISLAWEVGNATMARGCEERFDAVLDPMVWDGADAGFRKWVAPNPRREGSYVDYYGCELIDNSTDCYWKWTAGMFVGESCVTAPALSCLCTHLTDFKAPENMEVGEAEPPQLSFPADQMLQVSLGDLLKSAVLLGICFGLIGFASLWALNTGWSRNAERQQILTSLIEQSGTGIYGFKDFGGTWTWSIFEEDRIRGIKRLSERLRRQQRNKMAELNEKKLDERQDKLVFDIAHDRLDHQQRRAQLVMFTQSQQAQIMQRSLAARMLMNMHLTSPLVELQKAREDGSKSAIEKAENIMMQKWTKRWKLRLAQTQLVLDIAHARTSRVDQRAALATLNKMDRKAVLKRVVMANHLKKLQSLLQSPLCQLQRARESGDTSLVRQAEGMLAKKCVKRWKQRAGLPTTPRPVAPAPAPSGAGKPPRVPMHMLGEDDASSRNSTPEPSLIARSMSPFREAARTMANHLPFSLSRSPSPHPGTRSPSPHSGTEIVKTPMILDDGSRPGSRLSMQEEVALPLVPFDHKNRTGPVTESTRRAGERKQEAPESLRAVHATLTDPASDAAAEGKEAPTRGGAVQEGSALDRYRQRQASPGPGPSGALASPKLPHDEATPEAPRAARPLDCKSEERDPSEDPRAARESGVPWDELEVPQEVGMLQCGLLPGNEDSVLMMSRGSDHPSLQEEVSRLSTEMWMQVEKYNETAVSYSDGLRVRLKAPGESSRGLPGSEQRGSPSDEKALVPPPSDASDTSTHRARELSGDGEAANRPGTGASMEVIPMLDSEADSASMAKLMSLLGRPTDWDDGDEHSRPNTITRDVMWSDDEEEEEEDFMAVMKDDLQNQRQLQVSYPGSFHEAGEESASILAAKRTLQGAIQGLTPGPDKAHLSEDRAHLISQGTGKTVTKTRFSIEQFPKRQRHISHHLGAVCTPPESPRQSDDDDEEEEEEEDVWGSDEEARELSAMHGQSEGEEDEDNEEDPASAVPKASRWKATKTGVNALAMATSMKAGRESRKGEETERLALEGIRDQDTGDEEPPHEEKQTPFFQRYRERMGDNRRDDRRINLAAKYADMLDPFSRAVLNRYMRSRRDHKKKRNNAKFSNMRRRASAFFSRDSVIAAPSGISDNVGQTFKDPAAVRKRLRIMSVKIICFSRFVRMLQEFQDLHSSKNLCELIGENLTNLAVALPVDAMREMALMRKNGVKKMQVLWSKPLQAMKEQKVLTQQEKVDMMLKTFGAGIGGGGDGKGKKKGGKEGLELPLERMLGTALVLAYLDVSRVVADAQVKGQLNRALEVSWERPTPRHIGWYVDIFKVMLTSNRNTRGWYNRSVLWNLVFLQESDGSFNLTPALATTLAAGDLSPTLRLDATYTIDVYEVKTTLPSVLMDVFKGMKNWDLRLKVWATICALERYYQLPFGWILNPECEPSSTSPRALPSLPPAPPPLLCPRFVSLFIPAGEVKSRGDNTGDPHPPAAGGEGVDAQECAGR</sequence>
<evidence type="ECO:0000256" key="2">
    <source>
        <dbReference type="SAM" id="MobiDB-lite"/>
    </source>
</evidence>
<keyword evidence="1" id="KW-0175">Coiled coil</keyword>
<feature type="compositionally biased region" description="Basic and acidic residues" evidence="2">
    <location>
        <begin position="781"/>
        <end position="794"/>
    </location>
</feature>
<evidence type="ECO:0000313" key="4">
    <source>
        <dbReference type="Proteomes" id="UP001190700"/>
    </source>
</evidence>
<organism evidence="3 4">
    <name type="scientific">Cymbomonas tetramitiformis</name>
    <dbReference type="NCBI Taxonomy" id="36881"/>
    <lineage>
        <taxon>Eukaryota</taxon>
        <taxon>Viridiplantae</taxon>
        <taxon>Chlorophyta</taxon>
        <taxon>Pyramimonadophyceae</taxon>
        <taxon>Pyramimonadales</taxon>
        <taxon>Pyramimonadaceae</taxon>
        <taxon>Cymbomonas</taxon>
    </lineage>
</organism>
<accession>A0AAE0FEN4</accession>
<feature type="region of interest" description="Disordered" evidence="2">
    <location>
        <begin position="767"/>
        <end position="895"/>
    </location>
</feature>